<feature type="binding site" evidence="9">
    <location>
        <begin position="30"/>
        <end position="37"/>
    </location>
    <ligand>
        <name>ATP</name>
        <dbReference type="ChEBI" id="CHEBI:30616"/>
    </ligand>
</feature>
<evidence type="ECO:0000313" key="11">
    <source>
        <dbReference type="EMBL" id="ATC65232.1"/>
    </source>
</evidence>
<evidence type="ECO:0000256" key="4">
    <source>
        <dbReference type="ARBA" id="ARBA00022490"/>
    </source>
</evidence>
<gene>
    <name evidence="9" type="primary">recF</name>
    <name evidence="11" type="ORF">CMV30_15425</name>
</gene>
<dbReference type="KEGG" id="vbh:CMV30_15425"/>
<keyword evidence="5 9" id="KW-0235">DNA replication</keyword>
<keyword evidence="9" id="KW-0742">SOS response</keyword>
<dbReference type="PROSITE" id="PS00617">
    <property type="entry name" value="RECF_1"/>
    <property type="match status" value="1"/>
</dbReference>
<dbReference type="InterPro" id="IPR003395">
    <property type="entry name" value="RecF/RecN/SMC_N"/>
</dbReference>
<evidence type="ECO:0000256" key="2">
    <source>
        <dbReference type="ARBA" id="ARBA00008016"/>
    </source>
</evidence>
<organism evidence="11 12">
    <name type="scientific">Nibricoccus aquaticus</name>
    <dbReference type="NCBI Taxonomy" id="2576891"/>
    <lineage>
        <taxon>Bacteria</taxon>
        <taxon>Pseudomonadati</taxon>
        <taxon>Verrucomicrobiota</taxon>
        <taxon>Opitutia</taxon>
        <taxon>Opitutales</taxon>
        <taxon>Opitutaceae</taxon>
        <taxon>Nibricoccus</taxon>
    </lineage>
</organism>
<dbReference type="PANTHER" id="PTHR32182:SF0">
    <property type="entry name" value="DNA REPLICATION AND REPAIR PROTEIN RECF"/>
    <property type="match status" value="1"/>
</dbReference>
<dbReference type="OrthoDB" id="9803889at2"/>
<comment type="function">
    <text evidence="9">The RecF protein is involved in DNA metabolism; it is required for DNA replication and normal SOS inducibility. RecF binds preferentially to single-stranded, linear DNA. It also seems to bind ATP.</text>
</comment>
<dbReference type="GO" id="GO:0006302">
    <property type="term" value="P:double-strand break repair"/>
    <property type="evidence" value="ECO:0007669"/>
    <property type="project" value="TreeGrafter"/>
</dbReference>
<name>A0A290QM83_9BACT</name>
<dbReference type="AlphaFoldDB" id="A0A290QM83"/>
<dbReference type="GO" id="GO:0005737">
    <property type="term" value="C:cytoplasm"/>
    <property type="evidence" value="ECO:0007669"/>
    <property type="project" value="UniProtKB-SubCell"/>
</dbReference>
<evidence type="ECO:0000256" key="6">
    <source>
        <dbReference type="ARBA" id="ARBA00022741"/>
    </source>
</evidence>
<evidence type="ECO:0000256" key="3">
    <source>
        <dbReference type="ARBA" id="ARBA00020170"/>
    </source>
</evidence>
<dbReference type="InterPro" id="IPR042174">
    <property type="entry name" value="RecF_2"/>
</dbReference>
<evidence type="ECO:0000256" key="1">
    <source>
        <dbReference type="ARBA" id="ARBA00004496"/>
    </source>
</evidence>
<dbReference type="Gene3D" id="3.40.50.300">
    <property type="entry name" value="P-loop containing nucleotide triphosphate hydrolases"/>
    <property type="match status" value="1"/>
</dbReference>
<keyword evidence="9" id="KW-0234">DNA repair</keyword>
<evidence type="ECO:0000256" key="5">
    <source>
        <dbReference type="ARBA" id="ARBA00022705"/>
    </source>
</evidence>
<evidence type="ECO:0000256" key="9">
    <source>
        <dbReference type="HAMAP-Rule" id="MF_00365"/>
    </source>
</evidence>
<comment type="subcellular location">
    <subcellularLocation>
        <location evidence="1 9">Cytoplasm</location>
    </subcellularLocation>
</comment>
<keyword evidence="7 9" id="KW-0067">ATP-binding</keyword>
<comment type="similarity">
    <text evidence="2 9">Belongs to the RecF family.</text>
</comment>
<dbReference type="GO" id="GO:0006260">
    <property type="term" value="P:DNA replication"/>
    <property type="evidence" value="ECO:0007669"/>
    <property type="project" value="UniProtKB-UniRule"/>
</dbReference>
<dbReference type="InterPro" id="IPR001238">
    <property type="entry name" value="DNA-binding_RecF"/>
</dbReference>
<dbReference type="Pfam" id="PF02463">
    <property type="entry name" value="SMC_N"/>
    <property type="match status" value="1"/>
</dbReference>
<proteinExistence type="inferred from homology"/>
<sequence>MRLRRLTLQHFRNVAFADLALTGDRHFFVGSNAQGKTNLLEAAGFLFALRSFRTADNRALIAHGQPEAAIACELTHERRGDTRVLIKLRPGGKEVTCDGERVPRLADYLGHFPAVVFSSQDQLLVRGSPGARRRWLDLALAATDATYFSTLQAYHRALAGRNALLKRTASASELLAFEHPLATAAASLTSLRAAGIATLSTHVAETYNRLADSAEPAALTYSPDTAPLDAPAWSALFAKNRPRDLVMKTTLAGPHRDDCELTVSGKPARDFASEGQQRSLALALRLAEVEYLATRTGVQPLLLADDVLGELDPARRRRFWTALGENRQVIATGTTLPDASLGTWQIFNVTTGSFAPS</sequence>
<reference evidence="11 12" key="1">
    <citation type="submission" date="2017-09" db="EMBL/GenBank/DDBJ databases">
        <title>Complete genome sequence of Verrucomicrobial strain HZ-65, isolated from freshwater.</title>
        <authorList>
            <person name="Choi A."/>
        </authorList>
    </citation>
    <scope>NUCLEOTIDE SEQUENCE [LARGE SCALE GENOMIC DNA]</scope>
    <source>
        <strain evidence="11 12">HZ-65</strain>
    </source>
</reference>
<dbReference type="NCBIfam" id="TIGR00611">
    <property type="entry name" value="recf"/>
    <property type="match status" value="1"/>
</dbReference>
<dbReference type="GO" id="GO:0005524">
    <property type="term" value="F:ATP binding"/>
    <property type="evidence" value="ECO:0007669"/>
    <property type="project" value="UniProtKB-UniRule"/>
</dbReference>
<evidence type="ECO:0000256" key="7">
    <source>
        <dbReference type="ARBA" id="ARBA00022840"/>
    </source>
</evidence>
<dbReference type="HAMAP" id="MF_00365">
    <property type="entry name" value="RecF"/>
    <property type="match status" value="1"/>
</dbReference>
<evidence type="ECO:0000313" key="12">
    <source>
        <dbReference type="Proteomes" id="UP000217265"/>
    </source>
</evidence>
<dbReference type="GO" id="GO:0009432">
    <property type="term" value="P:SOS response"/>
    <property type="evidence" value="ECO:0007669"/>
    <property type="project" value="UniProtKB-UniRule"/>
</dbReference>
<feature type="domain" description="RecF/RecN/SMC N-terminal" evidence="10">
    <location>
        <begin position="3"/>
        <end position="332"/>
    </location>
</feature>
<dbReference type="RefSeq" id="WP_096056863.1">
    <property type="nucleotide sequence ID" value="NZ_CP023344.1"/>
</dbReference>
<dbReference type="SUPFAM" id="SSF52540">
    <property type="entry name" value="P-loop containing nucleoside triphosphate hydrolases"/>
    <property type="match status" value="1"/>
</dbReference>
<dbReference type="InterPro" id="IPR018078">
    <property type="entry name" value="DNA-binding_RecF_CS"/>
</dbReference>
<dbReference type="PANTHER" id="PTHR32182">
    <property type="entry name" value="DNA REPLICATION AND REPAIR PROTEIN RECF"/>
    <property type="match status" value="1"/>
</dbReference>
<dbReference type="EMBL" id="CP023344">
    <property type="protein sequence ID" value="ATC65232.1"/>
    <property type="molecule type" value="Genomic_DNA"/>
</dbReference>
<protein>
    <recommendedName>
        <fullName evidence="3 9">DNA replication and repair protein RecF</fullName>
    </recommendedName>
</protein>
<keyword evidence="6 9" id="KW-0547">Nucleotide-binding</keyword>
<keyword evidence="4 9" id="KW-0963">Cytoplasm</keyword>
<keyword evidence="12" id="KW-1185">Reference proteome</keyword>
<accession>A0A290QM83</accession>
<dbReference type="InterPro" id="IPR027417">
    <property type="entry name" value="P-loop_NTPase"/>
</dbReference>
<evidence type="ECO:0000256" key="8">
    <source>
        <dbReference type="ARBA" id="ARBA00023125"/>
    </source>
</evidence>
<dbReference type="Proteomes" id="UP000217265">
    <property type="component" value="Chromosome"/>
</dbReference>
<dbReference type="GO" id="GO:0003697">
    <property type="term" value="F:single-stranded DNA binding"/>
    <property type="evidence" value="ECO:0007669"/>
    <property type="project" value="UniProtKB-UniRule"/>
</dbReference>
<evidence type="ECO:0000259" key="10">
    <source>
        <dbReference type="Pfam" id="PF02463"/>
    </source>
</evidence>
<dbReference type="GO" id="GO:0000731">
    <property type="term" value="P:DNA synthesis involved in DNA repair"/>
    <property type="evidence" value="ECO:0007669"/>
    <property type="project" value="TreeGrafter"/>
</dbReference>
<keyword evidence="9" id="KW-0227">DNA damage</keyword>
<dbReference type="Gene3D" id="1.20.1050.90">
    <property type="entry name" value="RecF/RecN/SMC, N-terminal domain"/>
    <property type="match status" value="1"/>
</dbReference>
<keyword evidence="8 9" id="KW-0238">DNA-binding</keyword>